<proteinExistence type="predicted"/>
<reference evidence="2 3" key="1">
    <citation type="submission" date="2018-06" db="EMBL/GenBank/DDBJ databases">
        <title>The complete genome sequence of a nosiheptide producer Streptomyces actuosus ATCC 25421: deducing the ability of producing a new class III lantibiotics.</title>
        <authorList>
            <person name="Liu W."/>
            <person name="Sun F."/>
            <person name="Hu Y."/>
        </authorList>
    </citation>
    <scope>NUCLEOTIDE SEQUENCE [LARGE SCALE GENOMIC DNA]</scope>
    <source>
        <strain evidence="2 3">ATCC 25421</strain>
    </source>
</reference>
<dbReference type="AlphaFoldDB" id="A0A2U9PBK0"/>
<feature type="compositionally biased region" description="Basic and acidic residues" evidence="1">
    <location>
        <begin position="1"/>
        <end position="22"/>
    </location>
</feature>
<feature type="region of interest" description="Disordered" evidence="1">
    <location>
        <begin position="1"/>
        <end position="37"/>
    </location>
</feature>
<name>A0A2U9PBK0_STRAS</name>
<gene>
    <name evidence="2" type="ORF">DMT42_36595</name>
</gene>
<dbReference type="EMBL" id="CP029788">
    <property type="protein sequence ID" value="AWT47229.1"/>
    <property type="molecule type" value="Genomic_DNA"/>
</dbReference>
<dbReference type="KEGG" id="sact:DMT42_36595"/>
<evidence type="ECO:0000313" key="2">
    <source>
        <dbReference type="EMBL" id="AWT47229.1"/>
    </source>
</evidence>
<dbReference type="RefSeq" id="WP_110635425.1">
    <property type="nucleotide sequence ID" value="NZ_CP029788.1"/>
</dbReference>
<organism evidence="2 3">
    <name type="scientific">Streptomyces actuosus</name>
    <dbReference type="NCBI Taxonomy" id="1885"/>
    <lineage>
        <taxon>Bacteria</taxon>
        <taxon>Bacillati</taxon>
        <taxon>Actinomycetota</taxon>
        <taxon>Actinomycetes</taxon>
        <taxon>Kitasatosporales</taxon>
        <taxon>Streptomycetaceae</taxon>
        <taxon>Streptomyces</taxon>
    </lineage>
</organism>
<sequence>MTEIVDRRAHDRAAARSGERRAGTTPAPQPPARPDAQQVWSWSMSAVLSGYGPAASDFL</sequence>
<evidence type="ECO:0000256" key="1">
    <source>
        <dbReference type="SAM" id="MobiDB-lite"/>
    </source>
</evidence>
<dbReference type="Proteomes" id="UP000247634">
    <property type="component" value="Chromosome"/>
</dbReference>
<protein>
    <submittedName>
        <fullName evidence="2">Uncharacterized protein</fullName>
    </submittedName>
</protein>
<keyword evidence="3" id="KW-1185">Reference proteome</keyword>
<evidence type="ECO:0000313" key="3">
    <source>
        <dbReference type="Proteomes" id="UP000247634"/>
    </source>
</evidence>
<accession>A0A2U9PBK0</accession>